<dbReference type="EMBL" id="GGEC01050594">
    <property type="protein sequence ID" value="MBX31078.1"/>
    <property type="molecule type" value="Transcribed_RNA"/>
</dbReference>
<dbReference type="AlphaFoldDB" id="A0A2P2MLG8"/>
<keyword evidence="1" id="KW-1133">Transmembrane helix</keyword>
<name>A0A2P2MLG8_RHIMU</name>
<keyword evidence="1" id="KW-0812">Transmembrane</keyword>
<reference evidence="2" key="1">
    <citation type="submission" date="2018-02" db="EMBL/GenBank/DDBJ databases">
        <title>Rhizophora mucronata_Transcriptome.</title>
        <authorList>
            <person name="Meera S.P."/>
            <person name="Sreeshan A."/>
            <person name="Augustine A."/>
        </authorList>
    </citation>
    <scope>NUCLEOTIDE SEQUENCE</scope>
    <source>
        <tissue evidence="2">Leaf</tissue>
    </source>
</reference>
<accession>A0A2P2MLG8</accession>
<keyword evidence="1" id="KW-0472">Membrane</keyword>
<evidence type="ECO:0000256" key="1">
    <source>
        <dbReference type="SAM" id="Phobius"/>
    </source>
</evidence>
<feature type="transmembrane region" description="Helical" evidence="1">
    <location>
        <begin position="40"/>
        <end position="59"/>
    </location>
</feature>
<proteinExistence type="predicted"/>
<protein>
    <submittedName>
        <fullName evidence="2">Uncharacterized protein</fullName>
    </submittedName>
</protein>
<organism evidence="2">
    <name type="scientific">Rhizophora mucronata</name>
    <name type="common">Asiatic mangrove</name>
    <dbReference type="NCBI Taxonomy" id="61149"/>
    <lineage>
        <taxon>Eukaryota</taxon>
        <taxon>Viridiplantae</taxon>
        <taxon>Streptophyta</taxon>
        <taxon>Embryophyta</taxon>
        <taxon>Tracheophyta</taxon>
        <taxon>Spermatophyta</taxon>
        <taxon>Magnoliopsida</taxon>
        <taxon>eudicotyledons</taxon>
        <taxon>Gunneridae</taxon>
        <taxon>Pentapetalae</taxon>
        <taxon>rosids</taxon>
        <taxon>fabids</taxon>
        <taxon>Malpighiales</taxon>
        <taxon>Rhizophoraceae</taxon>
        <taxon>Rhizophora</taxon>
    </lineage>
</organism>
<evidence type="ECO:0000313" key="2">
    <source>
        <dbReference type="EMBL" id="MBX31078.1"/>
    </source>
</evidence>
<sequence length="60" mass="7071">MNSIIISERVYVKCLFFFFELFLISKELLGFCQVLQLLRSLNHIFTSTIVHIALITFMID</sequence>